<evidence type="ECO:0000313" key="3">
    <source>
        <dbReference type="Proteomes" id="UP000001593"/>
    </source>
</evidence>
<proteinExistence type="predicted"/>
<dbReference type="InterPro" id="IPR011989">
    <property type="entry name" value="ARM-like"/>
</dbReference>
<accession>A7T6X4</accession>
<dbReference type="Gene3D" id="1.25.10.10">
    <property type="entry name" value="Leucine-rich Repeat Variant"/>
    <property type="match status" value="1"/>
</dbReference>
<feature type="domain" description="TTI1 C-terminal TPR" evidence="1">
    <location>
        <begin position="61"/>
        <end position="211"/>
    </location>
</feature>
<dbReference type="HOGENOM" id="CLU_1295736_0_0_1"/>
<dbReference type="InterPro" id="IPR052587">
    <property type="entry name" value="TELO2-interacting_protein_1"/>
</dbReference>
<dbReference type="InterPro" id="IPR057567">
    <property type="entry name" value="TPR_TTI1_C"/>
</dbReference>
<evidence type="ECO:0000259" key="1">
    <source>
        <dbReference type="Pfam" id="PF24181"/>
    </source>
</evidence>
<reference evidence="2 3" key="1">
    <citation type="journal article" date="2007" name="Science">
        <title>Sea anemone genome reveals ancestral eumetazoan gene repertoire and genomic organization.</title>
        <authorList>
            <person name="Putnam N.H."/>
            <person name="Srivastava M."/>
            <person name="Hellsten U."/>
            <person name="Dirks B."/>
            <person name="Chapman J."/>
            <person name="Salamov A."/>
            <person name="Terry A."/>
            <person name="Shapiro H."/>
            <person name="Lindquist E."/>
            <person name="Kapitonov V.V."/>
            <person name="Jurka J."/>
            <person name="Genikhovich G."/>
            <person name="Grigoriev I.V."/>
            <person name="Lucas S.M."/>
            <person name="Steele R.E."/>
            <person name="Finnerty J.R."/>
            <person name="Technau U."/>
            <person name="Martindale M.Q."/>
            <person name="Rokhsar D.S."/>
        </authorList>
    </citation>
    <scope>NUCLEOTIDE SEQUENCE [LARGE SCALE GENOMIC DNA]</scope>
    <source>
        <strain evidence="3">CH2 X CH6</strain>
    </source>
</reference>
<dbReference type="STRING" id="45351.A7T6X4"/>
<protein>
    <recommendedName>
        <fullName evidence="1">TTI1 C-terminal TPR domain-containing protein</fullName>
    </recommendedName>
</protein>
<organism evidence="2 3">
    <name type="scientific">Nematostella vectensis</name>
    <name type="common">Starlet sea anemone</name>
    <dbReference type="NCBI Taxonomy" id="45351"/>
    <lineage>
        <taxon>Eukaryota</taxon>
        <taxon>Metazoa</taxon>
        <taxon>Cnidaria</taxon>
        <taxon>Anthozoa</taxon>
        <taxon>Hexacorallia</taxon>
        <taxon>Actiniaria</taxon>
        <taxon>Edwardsiidae</taxon>
        <taxon>Nematostella</taxon>
    </lineage>
</organism>
<gene>
    <name evidence="2" type="ORF">NEMVEDRAFT_v1g223176</name>
</gene>
<dbReference type="PANTHER" id="PTHR18460:SF3">
    <property type="entry name" value="TELO2-INTERACTING PROTEIN 1 HOMOLOG"/>
    <property type="match status" value="1"/>
</dbReference>
<dbReference type="PANTHER" id="PTHR18460">
    <property type="entry name" value="TEL2 INTERACTING PROTEIN 1 TTI1 FAMILY MEMBER"/>
    <property type="match status" value="1"/>
</dbReference>
<evidence type="ECO:0000313" key="2">
    <source>
        <dbReference type="EMBL" id="EDO28280.1"/>
    </source>
</evidence>
<sequence>MTSSQGLSKGEWVVVVVVVVWGGDGVALGDSSIRKDRNCTTGSGSWEPRNAYVKRYFLELKVLDKCVHIVSSRSLVVCLLVLDTIDESVRFIRHHENHLLPLIHKLWPPLVRRLKHQEEVVVVKAIEVVCGMAECSGDFMRRRVEKDVLPWLLQYLERQAAVSAKVSGPAYLHTKALKLQLAALHGLRRLCSQVEVGGTELDRVCNTCTLYHL</sequence>
<dbReference type="Pfam" id="PF24181">
    <property type="entry name" value="TPR_TTI1_C"/>
    <property type="match status" value="1"/>
</dbReference>
<dbReference type="PhylomeDB" id="A7T6X4"/>
<dbReference type="EMBL" id="DS471769">
    <property type="protein sequence ID" value="EDO28280.1"/>
    <property type="molecule type" value="Genomic_DNA"/>
</dbReference>
<dbReference type="InterPro" id="IPR016024">
    <property type="entry name" value="ARM-type_fold"/>
</dbReference>
<dbReference type="SUPFAM" id="SSF48371">
    <property type="entry name" value="ARM repeat"/>
    <property type="match status" value="1"/>
</dbReference>
<name>A7T6X4_NEMVE</name>
<dbReference type="eggNOG" id="KOG4524">
    <property type="taxonomic scope" value="Eukaryota"/>
</dbReference>
<dbReference type="InParanoid" id="A7T6X4"/>
<dbReference type="AlphaFoldDB" id="A7T6X4"/>
<dbReference type="Proteomes" id="UP000001593">
    <property type="component" value="Unassembled WGS sequence"/>
</dbReference>
<keyword evidence="3" id="KW-1185">Reference proteome</keyword>